<gene>
    <name evidence="3" type="ORF">APZ42_027931</name>
</gene>
<proteinExistence type="predicted"/>
<organism evidence="3 4">
    <name type="scientific">Daphnia magna</name>
    <dbReference type="NCBI Taxonomy" id="35525"/>
    <lineage>
        <taxon>Eukaryota</taxon>
        <taxon>Metazoa</taxon>
        <taxon>Ecdysozoa</taxon>
        <taxon>Arthropoda</taxon>
        <taxon>Crustacea</taxon>
        <taxon>Branchiopoda</taxon>
        <taxon>Diplostraca</taxon>
        <taxon>Cladocera</taxon>
        <taxon>Anomopoda</taxon>
        <taxon>Daphniidae</taxon>
        <taxon>Daphnia</taxon>
    </lineage>
</organism>
<feature type="chain" id="PRO_5007852685" evidence="1">
    <location>
        <begin position="24"/>
        <end position="66"/>
    </location>
</feature>
<comment type="caution">
    <text evidence="3">The sequence shown here is derived from an EMBL/GenBank/DDBJ whole genome shotgun (WGS) entry which is preliminary data.</text>
</comment>
<dbReference type="AlphaFoldDB" id="A0A164QYE5"/>
<keyword evidence="1" id="KW-0732">Signal</keyword>
<keyword evidence="4" id="KW-1185">Reference proteome</keyword>
<reference evidence="3 4" key="1">
    <citation type="submission" date="2016-03" db="EMBL/GenBank/DDBJ databases">
        <title>EvidentialGene: Evidence-directed Construction of Genes on Genomes.</title>
        <authorList>
            <person name="Gilbert D.G."/>
            <person name="Choi J.-H."/>
            <person name="Mockaitis K."/>
            <person name="Colbourne J."/>
            <person name="Pfrender M."/>
        </authorList>
    </citation>
    <scope>NUCLEOTIDE SEQUENCE [LARGE SCALE GENOMIC DNA]</scope>
    <source>
        <strain evidence="3 4">Xinb3</strain>
        <tissue evidence="3">Complete organism</tissue>
    </source>
</reference>
<dbReference type="EMBL" id="LRGB01002310">
    <property type="protein sequence ID" value="KZS08176.1"/>
    <property type="molecule type" value="Genomic_DNA"/>
</dbReference>
<protein>
    <submittedName>
        <fullName evidence="3">Putative cGMP-dependent protein kinase</fullName>
    </submittedName>
</protein>
<feature type="signal peptide" evidence="1">
    <location>
        <begin position="1"/>
        <end position="23"/>
    </location>
</feature>
<dbReference type="PROSITE" id="PS50042">
    <property type="entry name" value="CNMP_BINDING_3"/>
    <property type="match status" value="1"/>
</dbReference>
<evidence type="ECO:0000259" key="2">
    <source>
        <dbReference type="PROSITE" id="PS50042"/>
    </source>
</evidence>
<dbReference type="InterPro" id="IPR000595">
    <property type="entry name" value="cNMP-bd_dom"/>
</dbReference>
<evidence type="ECO:0000313" key="3">
    <source>
        <dbReference type="EMBL" id="KZS08176.1"/>
    </source>
</evidence>
<sequence>MIIYCFCWFVLFCLFFFSGISYCYWHDTKSAAIDCKLWAIERQVFQTIMMRTGLIRQAEYTVFLKR</sequence>
<accession>A0A164QYE5</accession>
<evidence type="ECO:0000313" key="4">
    <source>
        <dbReference type="Proteomes" id="UP000076858"/>
    </source>
</evidence>
<keyword evidence="3" id="KW-0808">Transferase</keyword>
<name>A0A164QYE5_9CRUS</name>
<evidence type="ECO:0000256" key="1">
    <source>
        <dbReference type="SAM" id="SignalP"/>
    </source>
</evidence>
<feature type="domain" description="Cyclic nucleotide-binding" evidence="2">
    <location>
        <begin position="31"/>
        <end position="66"/>
    </location>
</feature>
<dbReference type="GO" id="GO:0016301">
    <property type="term" value="F:kinase activity"/>
    <property type="evidence" value="ECO:0007669"/>
    <property type="project" value="UniProtKB-KW"/>
</dbReference>
<dbReference type="Proteomes" id="UP000076858">
    <property type="component" value="Unassembled WGS sequence"/>
</dbReference>
<dbReference type="STRING" id="35525.A0A164QYE5"/>
<keyword evidence="3" id="KW-0418">Kinase</keyword>